<evidence type="ECO:0000313" key="2">
    <source>
        <dbReference type="EMBL" id="GAG56882.1"/>
    </source>
</evidence>
<dbReference type="NCBIfam" id="NF033218">
    <property type="entry name" value="anchor_AmaP"/>
    <property type="match status" value="1"/>
</dbReference>
<evidence type="ECO:0008006" key="3">
    <source>
        <dbReference type="Google" id="ProtNLM"/>
    </source>
</evidence>
<feature type="transmembrane region" description="Helical" evidence="1">
    <location>
        <begin position="51"/>
        <end position="72"/>
    </location>
</feature>
<comment type="caution">
    <text evidence="2">The sequence shown here is derived from an EMBL/GenBank/DDBJ whole genome shotgun (WGS) entry which is preliminary data.</text>
</comment>
<accession>X0ZFA0</accession>
<reference evidence="2" key="1">
    <citation type="journal article" date="2014" name="Front. Microbiol.">
        <title>High frequency of phylogenetically diverse reductive dehalogenase-homologous genes in deep subseafloor sedimentary metagenomes.</title>
        <authorList>
            <person name="Kawai M."/>
            <person name="Futagami T."/>
            <person name="Toyoda A."/>
            <person name="Takaki Y."/>
            <person name="Nishi S."/>
            <person name="Hori S."/>
            <person name="Arai W."/>
            <person name="Tsubouchi T."/>
            <person name="Morono Y."/>
            <person name="Uchiyama I."/>
            <person name="Ito T."/>
            <person name="Fujiyama A."/>
            <person name="Inagaki F."/>
            <person name="Takami H."/>
        </authorList>
    </citation>
    <scope>NUCLEOTIDE SEQUENCE</scope>
    <source>
        <strain evidence="2">Expedition CK06-06</strain>
    </source>
</reference>
<dbReference type="EMBL" id="BART01008702">
    <property type="protein sequence ID" value="GAG56882.1"/>
    <property type="molecule type" value="Genomic_DNA"/>
</dbReference>
<feature type="transmembrane region" description="Helical" evidence="1">
    <location>
        <begin position="12"/>
        <end position="31"/>
    </location>
</feature>
<sequence>MRGTPTTVKVLLVLISILYTLVFLGVGFLLIWSDYDGSLDWYLDGFIHSPWSKVTGAGLMLIAIGSVLLRVIRFRKIEYLSFENPDGDVIIAIKAIEDFIKRMADSFGEIKEVVPAIAPKDDGIDVELKLTLWDDENVHATVEKMKNVMRDQIQNFFGVANINSMKIYVTKTVPRDKLTEKTTSIPEQIE</sequence>
<evidence type="ECO:0000256" key="1">
    <source>
        <dbReference type="SAM" id="Phobius"/>
    </source>
</evidence>
<gene>
    <name evidence="2" type="ORF">S01H4_19498</name>
</gene>
<protein>
    <recommendedName>
        <fullName evidence="3">Alkaline shock response membrane anchor protein AmaP</fullName>
    </recommendedName>
</protein>
<keyword evidence="1" id="KW-0812">Transmembrane</keyword>
<dbReference type="AlphaFoldDB" id="X0ZFA0"/>
<organism evidence="2">
    <name type="scientific">marine sediment metagenome</name>
    <dbReference type="NCBI Taxonomy" id="412755"/>
    <lineage>
        <taxon>unclassified sequences</taxon>
        <taxon>metagenomes</taxon>
        <taxon>ecological metagenomes</taxon>
    </lineage>
</organism>
<name>X0ZFA0_9ZZZZ</name>
<proteinExistence type="predicted"/>
<keyword evidence="1" id="KW-0472">Membrane</keyword>
<keyword evidence="1" id="KW-1133">Transmembrane helix</keyword>